<protein>
    <submittedName>
        <fullName evidence="1">Uncharacterized protein</fullName>
    </submittedName>
</protein>
<evidence type="ECO:0000313" key="1">
    <source>
        <dbReference type="EMBL" id="KON64394.1"/>
    </source>
</evidence>
<proteinExistence type="predicted"/>
<comment type="caution">
    <text evidence="1">The sequence shown here is derived from an EMBL/GenBank/DDBJ whole genome shotgun (WGS) entry which is preliminary data.</text>
</comment>
<name>A0A0M0EGJ4_KOMEU</name>
<evidence type="ECO:0000313" key="2">
    <source>
        <dbReference type="Proteomes" id="UP000037566"/>
    </source>
</evidence>
<dbReference type="AlphaFoldDB" id="A0A0M0EGJ4"/>
<dbReference type="Proteomes" id="UP000037566">
    <property type="component" value="Unassembled WGS sequence"/>
</dbReference>
<dbReference type="EMBL" id="LHUQ01000011">
    <property type="protein sequence ID" value="KON64394.1"/>
    <property type="molecule type" value="Genomic_DNA"/>
</dbReference>
<accession>A0A0M0EGJ4</accession>
<dbReference type="STRING" id="33995.KOEU_21370"/>
<sequence>MFFMGFHMPMFRHSRFRPTLVMRRRGRGDRFSGRGTRRCKLGMCRQGKTAGHYSQTQPSCIRKTGHEDLPMTENRLHHPSHIASAGSQRIHGERSSFTDTSINVVAGPCGLHPVAAITAMDMAIPAGDRMRRISGSPASLPAPWACLGRRGDATHGDCDANRPPGQATAAISEIWGLFDSNTVACCHGAAVFPAPDCLDWRKHA</sequence>
<dbReference type="PATRIC" id="fig|33995.3.peg.2379"/>
<keyword evidence="2" id="KW-1185">Reference proteome</keyword>
<organism evidence="1 2">
    <name type="scientific">Komagataeibacter europaeus</name>
    <name type="common">Gluconacetobacter europaeus</name>
    <dbReference type="NCBI Taxonomy" id="33995"/>
    <lineage>
        <taxon>Bacteria</taxon>
        <taxon>Pseudomonadati</taxon>
        <taxon>Pseudomonadota</taxon>
        <taxon>Alphaproteobacteria</taxon>
        <taxon>Acetobacterales</taxon>
        <taxon>Acetobacteraceae</taxon>
        <taxon>Komagataeibacter</taxon>
    </lineage>
</organism>
<gene>
    <name evidence="1" type="ORF">KOEU_21370</name>
</gene>
<reference evidence="1" key="1">
    <citation type="submission" date="2015-08" db="EMBL/GenBank/DDBJ databases">
        <title>Draft genome sequence of Komagataeibacter europaeus CECT 8546 a cellulose producer strain from vinegar produced by the traditional method.</title>
        <authorList>
            <person name="Poehlein A."/>
            <person name="Valera M.J."/>
            <person name="Haack F.S."/>
            <person name="Mas A."/>
            <person name="Daniel R."/>
            <person name="Streit W.R."/>
            <person name="Mateo E."/>
        </authorList>
    </citation>
    <scope>NUCLEOTIDE SEQUENCE [LARGE SCALE GENOMIC DNA]</scope>
    <source>
        <strain evidence="1">CECT 8546</strain>
    </source>
</reference>